<dbReference type="InterPro" id="IPR019886">
    <property type="entry name" value="Na_symporter_ssu"/>
</dbReference>
<dbReference type="NCBIfam" id="TIGR03647">
    <property type="entry name" value="Na_symport_sm"/>
    <property type="match status" value="1"/>
</dbReference>
<feature type="transmembrane region" description="Helical" evidence="1">
    <location>
        <begin position="56"/>
        <end position="80"/>
    </location>
</feature>
<gene>
    <name evidence="3" type="ORF">Ga0061068_11227</name>
</gene>
<evidence type="ECO:0000259" key="2">
    <source>
        <dbReference type="Pfam" id="PF13937"/>
    </source>
</evidence>
<accession>A0A0K6IXF7</accession>
<keyword evidence="1" id="KW-1133">Transmembrane helix</keyword>
<proteinExistence type="predicted"/>
<protein>
    <submittedName>
        <fullName evidence="3">Putative solute:sodium symporter small subunit</fullName>
    </submittedName>
</protein>
<keyword evidence="4" id="KW-1185">Reference proteome</keyword>
<feature type="transmembrane region" description="Helical" evidence="1">
    <location>
        <begin position="25"/>
        <end position="44"/>
    </location>
</feature>
<organism evidence="3 4">
    <name type="scientific">Tepidiphilus thermophilus</name>
    <dbReference type="NCBI Taxonomy" id="876478"/>
    <lineage>
        <taxon>Bacteria</taxon>
        <taxon>Pseudomonadati</taxon>
        <taxon>Pseudomonadota</taxon>
        <taxon>Hydrogenophilia</taxon>
        <taxon>Hydrogenophilales</taxon>
        <taxon>Hydrogenophilaceae</taxon>
        <taxon>Tepidiphilus</taxon>
    </lineage>
</organism>
<dbReference type="OrthoDB" id="5298593at2"/>
<name>A0A0K6IXF7_9PROT</name>
<feature type="domain" description="Sodium symporter small subunit" evidence="2">
    <location>
        <begin position="18"/>
        <end position="87"/>
    </location>
</feature>
<dbReference type="Proteomes" id="UP000182108">
    <property type="component" value="Unassembled WGS sequence"/>
</dbReference>
<evidence type="ECO:0000313" key="3">
    <source>
        <dbReference type="EMBL" id="CUB07806.1"/>
    </source>
</evidence>
<dbReference type="RefSeq" id="WP_055424078.1">
    <property type="nucleotide sequence ID" value="NZ_CYHH01000012.1"/>
</dbReference>
<sequence length="96" mass="11026">MMPTPSSPDDQEELVLWYWRRTRRLTFALLLLWFAFNLGAAWYAEALNTISVGGVPLGFLLLSTASPLLFTVIATVYAIAINRWERQARRLDDRIP</sequence>
<keyword evidence="1" id="KW-0812">Transmembrane</keyword>
<evidence type="ECO:0000256" key="1">
    <source>
        <dbReference type="SAM" id="Phobius"/>
    </source>
</evidence>
<keyword evidence="1" id="KW-0472">Membrane</keyword>
<dbReference type="EMBL" id="CYHH01000012">
    <property type="protein sequence ID" value="CUB07806.1"/>
    <property type="molecule type" value="Genomic_DNA"/>
</dbReference>
<evidence type="ECO:0000313" key="4">
    <source>
        <dbReference type="Proteomes" id="UP000182108"/>
    </source>
</evidence>
<reference evidence="4" key="1">
    <citation type="submission" date="2015-08" db="EMBL/GenBank/DDBJ databases">
        <authorList>
            <person name="Babu N.S."/>
            <person name="Beckwith C.J."/>
            <person name="Beseler K.G."/>
            <person name="Brison A."/>
            <person name="Carone J.V."/>
            <person name="Caskin T.P."/>
            <person name="Diamond M."/>
            <person name="Durham M.E."/>
            <person name="Foxe J.M."/>
            <person name="Go M."/>
            <person name="Henderson B.A."/>
            <person name="Jones I.B."/>
            <person name="McGettigan J.A."/>
            <person name="Micheletti S.J."/>
            <person name="Nasrallah M.E."/>
            <person name="Ortiz D."/>
            <person name="Piller C.R."/>
            <person name="Privatt S.R."/>
            <person name="Schneider S.L."/>
            <person name="Sharp S."/>
            <person name="Smith T.C."/>
            <person name="Stanton J.D."/>
            <person name="Ullery H.E."/>
            <person name="Wilson R.J."/>
            <person name="Serrano M.G."/>
            <person name="Buck G."/>
            <person name="Lee V."/>
            <person name="Wang Y."/>
            <person name="Carvalho R."/>
            <person name="Voegtly L."/>
            <person name="Shi R."/>
            <person name="Duckworth R."/>
            <person name="Johnson A."/>
            <person name="Loviza R."/>
            <person name="Walstead R."/>
            <person name="Shah Z."/>
            <person name="Kiflezghi M."/>
            <person name="Wade K."/>
            <person name="Ball S.L."/>
            <person name="Bradley K.W."/>
            <person name="Asai D.J."/>
            <person name="Bowman C.A."/>
            <person name="Russell D.A."/>
            <person name="Pope W.H."/>
            <person name="Jacobs-Sera D."/>
            <person name="Hendrix R.W."/>
            <person name="Hatfull G.F."/>
        </authorList>
    </citation>
    <scope>NUCLEOTIDE SEQUENCE [LARGE SCALE GENOMIC DNA]</scope>
    <source>
        <strain evidence="4">JCM 19170</strain>
    </source>
</reference>
<dbReference type="Pfam" id="PF13937">
    <property type="entry name" value="DUF4212"/>
    <property type="match status" value="1"/>
</dbReference>
<dbReference type="AlphaFoldDB" id="A0A0K6IXF7"/>